<sequence length="477" mass="53533">MRRSVLDLFAPLTESDCDETWRGAILGYREQIHSDRTQNARISCTKWVVEVDSPKPTLPWDQSADPPDSTCAQGIHLKLEASCKDWISTAATECQEQQDERLLENAEMGKDLEIGVPGIPDLEHDYPSEMPLIRVSQIRNLIEVAEQDYEKEKLNERIAKLSSGVMVVSTFSRGYPASVSARGATIAGQTNSKQAINSKELGPDDLGLKQSKLISLKRLGISQSAFTPRPRTDKEGGSSTTTIDEQVKDTCLPRTNSYLFNYHLPHYPENVLLHNNELRAVIEEGIVVGCGYTLLRLPAKVDAIKLTLHNDEQKVGADIVKRALSYPLKFIAKIVMEKVLSSDNFKYGYNITTGKYEDLMAAGIIDPTKVNYILKMSVSPRYDYQPLRLNGSNYLSWCTDIKLHLQTINVSKSIITDNTISESLRAHAMLAMSAHLEPELKLQHLYCGTPYELWTSLEERFGLQQALENYKNHNGIT</sequence>
<accession>A0A7J7N918</accession>
<dbReference type="InterPro" id="IPR027413">
    <property type="entry name" value="GROEL-like_equatorial_sf"/>
</dbReference>
<evidence type="ECO:0000256" key="2">
    <source>
        <dbReference type="ARBA" id="ARBA00023186"/>
    </source>
</evidence>
<dbReference type="SUPFAM" id="SSF48592">
    <property type="entry name" value="GroEL equatorial domain-like"/>
    <property type="match status" value="1"/>
</dbReference>
<reference evidence="3 4" key="1">
    <citation type="journal article" date="2020" name="IScience">
        <title>Genome Sequencing of the Endangered Kingdonia uniflora (Circaeasteraceae, Ranunculales) Reveals Potential Mechanisms of Evolutionary Specialization.</title>
        <authorList>
            <person name="Sun Y."/>
            <person name="Deng T."/>
            <person name="Zhang A."/>
            <person name="Moore M.J."/>
            <person name="Landis J.B."/>
            <person name="Lin N."/>
            <person name="Zhang H."/>
            <person name="Zhang X."/>
            <person name="Huang J."/>
            <person name="Zhang X."/>
            <person name="Sun H."/>
            <person name="Wang H."/>
        </authorList>
    </citation>
    <scope>NUCLEOTIDE SEQUENCE [LARGE SCALE GENOMIC DNA]</scope>
    <source>
        <strain evidence="3">TB1705</strain>
        <tissue evidence="3">Leaf</tissue>
    </source>
</reference>
<dbReference type="Proteomes" id="UP000541444">
    <property type="component" value="Unassembled WGS sequence"/>
</dbReference>
<dbReference type="EMBL" id="JACGCM010000973">
    <property type="protein sequence ID" value="KAF6163524.1"/>
    <property type="molecule type" value="Genomic_DNA"/>
</dbReference>
<comment type="similarity">
    <text evidence="1">Belongs to the chaperonin (HSP60) family.</text>
</comment>
<dbReference type="OrthoDB" id="1935563at2759"/>
<dbReference type="PANTHER" id="PTHR45633">
    <property type="entry name" value="60 KDA HEAT SHOCK PROTEIN, MITOCHONDRIAL"/>
    <property type="match status" value="1"/>
</dbReference>
<evidence type="ECO:0000313" key="4">
    <source>
        <dbReference type="Proteomes" id="UP000541444"/>
    </source>
</evidence>
<gene>
    <name evidence="3" type="ORF">GIB67_002529</name>
</gene>
<dbReference type="InterPro" id="IPR027409">
    <property type="entry name" value="GroEL-like_apical_dom_sf"/>
</dbReference>
<dbReference type="AlphaFoldDB" id="A0A7J7N918"/>
<dbReference type="GO" id="GO:0140662">
    <property type="term" value="F:ATP-dependent protein folding chaperone"/>
    <property type="evidence" value="ECO:0007669"/>
    <property type="project" value="InterPro"/>
</dbReference>
<dbReference type="Gene3D" id="3.50.7.10">
    <property type="entry name" value="GroEL"/>
    <property type="match status" value="1"/>
</dbReference>
<dbReference type="InterPro" id="IPR001844">
    <property type="entry name" value="Cpn60/GroEL"/>
</dbReference>
<keyword evidence="4" id="KW-1185">Reference proteome</keyword>
<keyword evidence="2" id="KW-0143">Chaperone</keyword>
<name>A0A7J7N918_9MAGN</name>
<evidence type="ECO:0000313" key="3">
    <source>
        <dbReference type="EMBL" id="KAF6163524.1"/>
    </source>
</evidence>
<dbReference type="GO" id="GO:0042026">
    <property type="term" value="P:protein refolding"/>
    <property type="evidence" value="ECO:0007669"/>
    <property type="project" value="InterPro"/>
</dbReference>
<proteinExistence type="inferred from homology"/>
<evidence type="ECO:0000256" key="1">
    <source>
        <dbReference type="ARBA" id="ARBA00006607"/>
    </source>
</evidence>
<dbReference type="Gene3D" id="1.10.560.10">
    <property type="entry name" value="GroEL-like equatorial domain"/>
    <property type="match status" value="1"/>
</dbReference>
<dbReference type="SUPFAM" id="SSF52029">
    <property type="entry name" value="GroEL apical domain-like"/>
    <property type="match status" value="1"/>
</dbReference>
<protein>
    <submittedName>
        <fullName evidence="3">Uncharacterized protein</fullName>
    </submittedName>
</protein>
<organism evidence="3 4">
    <name type="scientific">Kingdonia uniflora</name>
    <dbReference type="NCBI Taxonomy" id="39325"/>
    <lineage>
        <taxon>Eukaryota</taxon>
        <taxon>Viridiplantae</taxon>
        <taxon>Streptophyta</taxon>
        <taxon>Embryophyta</taxon>
        <taxon>Tracheophyta</taxon>
        <taxon>Spermatophyta</taxon>
        <taxon>Magnoliopsida</taxon>
        <taxon>Ranunculales</taxon>
        <taxon>Circaeasteraceae</taxon>
        <taxon>Kingdonia</taxon>
    </lineage>
</organism>
<comment type="caution">
    <text evidence="3">The sequence shown here is derived from an EMBL/GenBank/DDBJ whole genome shotgun (WGS) entry which is preliminary data.</text>
</comment>